<gene>
    <name evidence="2" type="ORF">PLEPLA_LOCUS21690</name>
</gene>
<dbReference type="AlphaFoldDB" id="A0A9N7UJZ7"/>
<reference evidence="2" key="1">
    <citation type="submission" date="2020-03" db="EMBL/GenBank/DDBJ databases">
        <authorList>
            <person name="Weist P."/>
        </authorList>
    </citation>
    <scope>NUCLEOTIDE SEQUENCE</scope>
</reference>
<organism evidence="2 3">
    <name type="scientific">Pleuronectes platessa</name>
    <name type="common">European plaice</name>
    <dbReference type="NCBI Taxonomy" id="8262"/>
    <lineage>
        <taxon>Eukaryota</taxon>
        <taxon>Metazoa</taxon>
        <taxon>Chordata</taxon>
        <taxon>Craniata</taxon>
        <taxon>Vertebrata</taxon>
        <taxon>Euteleostomi</taxon>
        <taxon>Actinopterygii</taxon>
        <taxon>Neopterygii</taxon>
        <taxon>Teleostei</taxon>
        <taxon>Neoteleostei</taxon>
        <taxon>Acanthomorphata</taxon>
        <taxon>Carangaria</taxon>
        <taxon>Pleuronectiformes</taxon>
        <taxon>Pleuronectoidei</taxon>
        <taxon>Pleuronectidae</taxon>
        <taxon>Pleuronectes</taxon>
    </lineage>
</organism>
<name>A0A9N7UJZ7_PLEPL</name>
<keyword evidence="3" id="KW-1185">Reference proteome</keyword>
<dbReference type="EMBL" id="CADEAL010001576">
    <property type="protein sequence ID" value="CAB1433599.1"/>
    <property type="molecule type" value="Genomic_DNA"/>
</dbReference>
<feature type="compositionally biased region" description="Basic and acidic residues" evidence="1">
    <location>
        <begin position="27"/>
        <end position="39"/>
    </location>
</feature>
<evidence type="ECO:0000256" key="1">
    <source>
        <dbReference type="SAM" id="MobiDB-lite"/>
    </source>
</evidence>
<feature type="region of interest" description="Disordered" evidence="1">
    <location>
        <begin position="27"/>
        <end position="54"/>
    </location>
</feature>
<evidence type="ECO:0000313" key="2">
    <source>
        <dbReference type="EMBL" id="CAB1433599.1"/>
    </source>
</evidence>
<comment type="caution">
    <text evidence="2">The sequence shown here is derived from an EMBL/GenBank/DDBJ whole genome shotgun (WGS) entry which is preliminary data.</text>
</comment>
<evidence type="ECO:0000313" key="3">
    <source>
        <dbReference type="Proteomes" id="UP001153269"/>
    </source>
</evidence>
<sequence>MRPICGRRHPPWPLVILPASLRQAGLKKKEVDIGEDKKSGPSQQAPKTWAPGHNAPLCPLTYGILAMMWPWKVLSAKSLPTFQIPRWRPMWLTLY</sequence>
<proteinExistence type="predicted"/>
<dbReference type="Proteomes" id="UP001153269">
    <property type="component" value="Unassembled WGS sequence"/>
</dbReference>
<protein>
    <submittedName>
        <fullName evidence="2">Uncharacterized protein</fullName>
    </submittedName>
</protein>
<accession>A0A9N7UJZ7</accession>